<dbReference type="InterPro" id="IPR024449">
    <property type="entry name" value="Anti-sigma_RsgI_N"/>
</dbReference>
<organism evidence="9 10">
    <name type="scientific">Desulfosporosinus metallidurans</name>
    <dbReference type="NCBI Taxonomy" id="1888891"/>
    <lineage>
        <taxon>Bacteria</taxon>
        <taxon>Bacillati</taxon>
        <taxon>Bacillota</taxon>
        <taxon>Clostridia</taxon>
        <taxon>Eubacteriales</taxon>
        <taxon>Desulfitobacteriaceae</taxon>
        <taxon>Desulfosporosinus</taxon>
    </lineage>
</organism>
<comment type="caution">
    <text evidence="9">The sequence shown here is derived from an EMBL/GenBank/DDBJ whole genome shotgun (WGS) entry which is preliminary data.</text>
</comment>
<keyword evidence="2" id="KW-1003">Cell membrane</keyword>
<dbReference type="Proteomes" id="UP000186102">
    <property type="component" value="Unassembled WGS sequence"/>
</dbReference>
<dbReference type="Pfam" id="PF12791">
    <property type="entry name" value="RsgI_N"/>
    <property type="match status" value="1"/>
</dbReference>
<keyword evidence="3 7" id="KW-0812">Transmembrane</keyword>
<evidence type="ECO:0000313" key="9">
    <source>
        <dbReference type="EMBL" id="OLN33925.1"/>
    </source>
</evidence>
<dbReference type="STRING" id="1888891.DSOL_0103"/>
<feature type="compositionally biased region" description="Basic and acidic residues" evidence="6">
    <location>
        <begin position="330"/>
        <end position="367"/>
    </location>
</feature>
<name>A0A1Q8R2T6_9FIRM</name>
<dbReference type="Pfam" id="PF23750">
    <property type="entry name" value="RsgI_M"/>
    <property type="match status" value="1"/>
</dbReference>
<feature type="compositionally biased region" description="Polar residues" evidence="6">
    <location>
        <begin position="257"/>
        <end position="269"/>
    </location>
</feature>
<feature type="compositionally biased region" description="Basic and acidic residues" evidence="6">
    <location>
        <begin position="247"/>
        <end position="256"/>
    </location>
</feature>
<keyword evidence="5 7" id="KW-0472">Membrane</keyword>
<feature type="compositionally biased region" description="Basic and acidic residues" evidence="6">
    <location>
        <begin position="284"/>
        <end position="313"/>
    </location>
</feature>
<dbReference type="AlphaFoldDB" id="A0A1Q8R2T6"/>
<proteinExistence type="predicted"/>
<gene>
    <name evidence="9" type="ORF">DSOL_0103</name>
</gene>
<dbReference type="PROSITE" id="PS51849">
    <property type="entry name" value="RSGI_N"/>
    <property type="match status" value="1"/>
</dbReference>
<evidence type="ECO:0000256" key="6">
    <source>
        <dbReference type="SAM" id="MobiDB-lite"/>
    </source>
</evidence>
<keyword evidence="4 7" id="KW-1133">Transmembrane helix</keyword>
<evidence type="ECO:0000256" key="2">
    <source>
        <dbReference type="ARBA" id="ARBA00022475"/>
    </source>
</evidence>
<dbReference type="EMBL" id="MLBF01000001">
    <property type="protein sequence ID" value="OLN33925.1"/>
    <property type="molecule type" value="Genomic_DNA"/>
</dbReference>
<evidence type="ECO:0000256" key="7">
    <source>
        <dbReference type="SAM" id="Phobius"/>
    </source>
</evidence>
<feature type="region of interest" description="Disordered" evidence="6">
    <location>
        <begin position="240"/>
        <end position="392"/>
    </location>
</feature>
<comment type="subcellular location">
    <subcellularLocation>
        <location evidence="1">Cell membrane</location>
        <topology evidence="1">Single-pass membrane protein</topology>
    </subcellularLocation>
</comment>
<feature type="compositionally biased region" description="Basic and acidic residues" evidence="6">
    <location>
        <begin position="373"/>
        <end position="392"/>
    </location>
</feature>
<evidence type="ECO:0000256" key="5">
    <source>
        <dbReference type="ARBA" id="ARBA00023136"/>
    </source>
</evidence>
<evidence type="ECO:0000259" key="8">
    <source>
        <dbReference type="PROSITE" id="PS51849"/>
    </source>
</evidence>
<reference evidence="9 10" key="1">
    <citation type="submission" date="2016-09" db="EMBL/GenBank/DDBJ databases">
        <title>Complete genome of Desulfosporosinus sp. OL.</title>
        <authorList>
            <person name="Mardanov A."/>
            <person name="Beletsky A."/>
            <person name="Panova A."/>
            <person name="Karnachuk O."/>
            <person name="Ravin N."/>
        </authorList>
    </citation>
    <scope>NUCLEOTIDE SEQUENCE [LARGE SCALE GENOMIC DNA]</scope>
    <source>
        <strain evidence="9 10">OL</strain>
    </source>
</reference>
<feature type="compositionally biased region" description="Low complexity" evidence="6">
    <location>
        <begin position="314"/>
        <end position="329"/>
    </location>
</feature>
<feature type="domain" description="RsgI N-terminal anti-sigma" evidence="8">
    <location>
        <begin position="1"/>
        <end position="48"/>
    </location>
</feature>
<feature type="transmembrane region" description="Helical" evidence="7">
    <location>
        <begin position="49"/>
        <end position="72"/>
    </location>
</feature>
<accession>A0A1Q8R2T6</accession>
<evidence type="ECO:0000256" key="4">
    <source>
        <dbReference type="ARBA" id="ARBA00022989"/>
    </source>
</evidence>
<dbReference type="InterPro" id="IPR055431">
    <property type="entry name" value="RsgI_M"/>
</dbReference>
<keyword evidence="10" id="KW-1185">Reference proteome</keyword>
<dbReference type="GO" id="GO:0005886">
    <property type="term" value="C:plasma membrane"/>
    <property type="evidence" value="ECO:0007669"/>
    <property type="project" value="UniProtKB-SubCell"/>
</dbReference>
<protein>
    <recommendedName>
        <fullName evidence="8">RsgI N-terminal anti-sigma domain-containing protein</fullName>
    </recommendedName>
</protein>
<evidence type="ECO:0000256" key="3">
    <source>
        <dbReference type="ARBA" id="ARBA00022692"/>
    </source>
</evidence>
<sequence>MKAVVLEKNGSQYTVLGENGTFRQVYRRQDAEVGEEIEIRTGIEIFSGLRVWAGAAAVFLLVLTALLGWNLYQAPTAVALLSVDINPSLQFTIDAQGHLLKLQTQNEDAKRMLSQIDLTGKSLDQVLEQVVNQAVKQKFLDSEQQWVVVGYSPMTNKTEEQMPKELNKNQIIAWVTEKVEKQGFTPQVAVFTLTPQERELAQKGELTLGEYALWQAAQKAGVVTRPEMLKETSERVRLLDNPQVQAKIKEEQKENESGLSSMHGTSKQDLGTVDNPKPSPVKDPNPRIEKGMRQGQDEVKNVQKNQEKNHEINQKNNQKNNQENNQENNQVKEHGQTQSKELDQTKSSVYKETETSILENKGHDASRNSEISKNQDDEGKNGESGRDEHQNR</sequence>
<evidence type="ECO:0000256" key="1">
    <source>
        <dbReference type="ARBA" id="ARBA00004162"/>
    </source>
</evidence>
<evidence type="ECO:0000313" key="10">
    <source>
        <dbReference type="Proteomes" id="UP000186102"/>
    </source>
</evidence>